<protein>
    <submittedName>
        <fullName evidence="6">LysR family transcriptional regulator</fullName>
    </submittedName>
</protein>
<dbReference type="OrthoDB" id="6706085at2"/>
<dbReference type="PROSITE" id="PS50931">
    <property type="entry name" value="HTH_LYSR"/>
    <property type="match status" value="1"/>
</dbReference>
<dbReference type="InterPro" id="IPR058163">
    <property type="entry name" value="LysR-type_TF_proteobact-type"/>
</dbReference>
<keyword evidence="3" id="KW-0238">DNA-binding</keyword>
<dbReference type="RefSeq" id="WP_120354277.1">
    <property type="nucleotide sequence ID" value="NZ_RAQO01000004.1"/>
</dbReference>
<dbReference type="AlphaFoldDB" id="A0A420EHV4"/>
<keyword evidence="7" id="KW-1185">Reference proteome</keyword>
<dbReference type="InterPro" id="IPR036390">
    <property type="entry name" value="WH_DNA-bd_sf"/>
</dbReference>
<evidence type="ECO:0000256" key="3">
    <source>
        <dbReference type="ARBA" id="ARBA00023125"/>
    </source>
</evidence>
<dbReference type="EMBL" id="RAQO01000004">
    <property type="protein sequence ID" value="RKF20273.1"/>
    <property type="molecule type" value="Genomic_DNA"/>
</dbReference>
<organism evidence="6 7">
    <name type="scientific">Alginatibacterium sediminis</name>
    <dbReference type="NCBI Taxonomy" id="2164068"/>
    <lineage>
        <taxon>Bacteria</taxon>
        <taxon>Pseudomonadati</taxon>
        <taxon>Pseudomonadota</taxon>
        <taxon>Gammaproteobacteria</taxon>
        <taxon>Alteromonadales</taxon>
        <taxon>Alteromonadaceae</taxon>
        <taxon>Alginatibacterium</taxon>
    </lineage>
</organism>
<dbReference type="PANTHER" id="PTHR30537">
    <property type="entry name" value="HTH-TYPE TRANSCRIPTIONAL REGULATOR"/>
    <property type="match status" value="1"/>
</dbReference>
<keyword evidence="4" id="KW-0804">Transcription</keyword>
<dbReference type="Pfam" id="PF03466">
    <property type="entry name" value="LysR_substrate"/>
    <property type="match status" value="1"/>
</dbReference>
<comment type="caution">
    <text evidence="6">The sequence shown here is derived from an EMBL/GenBank/DDBJ whole genome shotgun (WGS) entry which is preliminary data.</text>
</comment>
<gene>
    <name evidence="6" type="ORF">DBZ36_07475</name>
</gene>
<dbReference type="SUPFAM" id="SSF46785">
    <property type="entry name" value="Winged helix' DNA-binding domain"/>
    <property type="match status" value="1"/>
</dbReference>
<evidence type="ECO:0000256" key="2">
    <source>
        <dbReference type="ARBA" id="ARBA00023015"/>
    </source>
</evidence>
<reference evidence="6 7" key="1">
    <citation type="submission" date="2018-09" db="EMBL/GenBank/DDBJ databases">
        <authorList>
            <person name="Wang Z."/>
        </authorList>
    </citation>
    <scope>NUCLEOTIDE SEQUENCE [LARGE SCALE GENOMIC DNA]</scope>
    <source>
        <strain evidence="6 7">ALS 81</strain>
    </source>
</reference>
<feature type="domain" description="HTH lysR-type" evidence="5">
    <location>
        <begin position="1"/>
        <end position="59"/>
    </location>
</feature>
<name>A0A420EHV4_9ALTE</name>
<evidence type="ECO:0000313" key="7">
    <source>
        <dbReference type="Proteomes" id="UP000286482"/>
    </source>
</evidence>
<evidence type="ECO:0000256" key="4">
    <source>
        <dbReference type="ARBA" id="ARBA00023163"/>
    </source>
</evidence>
<proteinExistence type="inferred from homology"/>
<dbReference type="FunFam" id="1.10.10.10:FF:000001">
    <property type="entry name" value="LysR family transcriptional regulator"/>
    <property type="match status" value="1"/>
</dbReference>
<dbReference type="Gene3D" id="3.40.190.290">
    <property type="match status" value="1"/>
</dbReference>
<evidence type="ECO:0000259" key="5">
    <source>
        <dbReference type="PROSITE" id="PS50931"/>
    </source>
</evidence>
<keyword evidence="2" id="KW-0805">Transcription regulation</keyword>
<dbReference type="PRINTS" id="PR00039">
    <property type="entry name" value="HTHLYSR"/>
</dbReference>
<dbReference type="GO" id="GO:0003700">
    <property type="term" value="F:DNA-binding transcription factor activity"/>
    <property type="evidence" value="ECO:0007669"/>
    <property type="project" value="InterPro"/>
</dbReference>
<dbReference type="Pfam" id="PF00126">
    <property type="entry name" value="HTH_1"/>
    <property type="match status" value="1"/>
</dbReference>
<evidence type="ECO:0000256" key="1">
    <source>
        <dbReference type="ARBA" id="ARBA00009437"/>
    </source>
</evidence>
<evidence type="ECO:0000313" key="6">
    <source>
        <dbReference type="EMBL" id="RKF20273.1"/>
    </source>
</evidence>
<dbReference type="Gene3D" id="1.10.10.10">
    <property type="entry name" value="Winged helix-like DNA-binding domain superfamily/Winged helix DNA-binding domain"/>
    <property type="match status" value="1"/>
</dbReference>
<dbReference type="InterPro" id="IPR036388">
    <property type="entry name" value="WH-like_DNA-bd_sf"/>
</dbReference>
<dbReference type="GO" id="GO:0006351">
    <property type="term" value="P:DNA-templated transcription"/>
    <property type="evidence" value="ECO:0007669"/>
    <property type="project" value="TreeGrafter"/>
</dbReference>
<dbReference type="Proteomes" id="UP000286482">
    <property type="component" value="Unassembled WGS sequence"/>
</dbReference>
<dbReference type="InterPro" id="IPR000847">
    <property type="entry name" value="LysR_HTH_N"/>
</dbReference>
<sequence>MEWYSAIQTFVTVVEQHSFAKAAIALHISNSAVSKRITWLEEQLGTQLLIRSTRQLNLSEVGLRFYEQSKHWLEQFEMMRAQTTETALSFRGTYRVGVPAPAGGNLMTPLLVEMLNAYPKLNVRLINTVGIQLPDPSLDVFISRELIGFDSNSYKALPLFDYATKLYASPSYIAKHGLGDNKQNLDNLELLLTETQLQMGGIKLNSGRVLNKASRLVCDTPESSIQAAILGFGIVVVSQDMVIDALQRKQLQLVFPHLESERRRVYAYYPNLKYVNPVTQDFLLRIRQLSFPQFGKTAQSTID</sequence>
<dbReference type="GO" id="GO:0043565">
    <property type="term" value="F:sequence-specific DNA binding"/>
    <property type="evidence" value="ECO:0007669"/>
    <property type="project" value="TreeGrafter"/>
</dbReference>
<accession>A0A420EHV4</accession>
<dbReference type="InterPro" id="IPR005119">
    <property type="entry name" value="LysR_subst-bd"/>
</dbReference>
<dbReference type="SUPFAM" id="SSF53850">
    <property type="entry name" value="Periplasmic binding protein-like II"/>
    <property type="match status" value="1"/>
</dbReference>
<comment type="similarity">
    <text evidence="1">Belongs to the LysR transcriptional regulatory family.</text>
</comment>
<dbReference type="PANTHER" id="PTHR30537:SF5">
    <property type="entry name" value="HTH-TYPE TRANSCRIPTIONAL ACTIVATOR TTDR-RELATED"/>
    <property type="match status" value="1"/>
</dbReference>